<dbReference type="SUPFAM" id="SSF51998">
    <property type="entry name" value="PFL-like glycyl radical enzymes"/>
    <property type="match status" value="1"/>
</dbReference>
<evidence type="ECO:0000256" key="6">
    <source>
        <dbReference type="ARBA" id="ARBA00023285"/>
    </source>
</evidence>
<dbReference type="InterPro" id="IPR040763">
    <property type="entry name" value="RNR_alpha_hel"/>
</dbReference>
<evidence type="ECO:0000256" key="2">
    <source>
        <dbReference type="ARBA" id="ARBA00022628"/>
    </source>
</evidence>
<evidence type="ECO:0000313" key="9">
    <source>
        <dbReference type="EMBL" id="OHA28670.1"/>
    </source>
</evidence>
<protein>
    <submittedName>
        <fullName evidence="9">Ribonucleoside-triphosphate reductase</fullName>
    </submittedName>
</protein>
<evidence type="ECO:0000256" key="4">
    <source>
        <dbReference type="ARBA" id="ARBA00022840"/>
    </source>
</evidence>
<dbReference type="EMBL" id="MHRT01000010">
    <property type="protein sequence ID" value="OHA28670.1"/>
    <property type="molecule type" value="Genomic_DNA"/>
</dbReference>
<evidence type="ECO:0000256" key="5">
    <source>
        <dbReference type="ARBA" id="ARBA00023002"/>
    </source>
</evidence>
<organism evidence="9 10">
    <name type="scientific">Candidatus Taylorbacteria bacterium RIFCSPHIGHO2_12_FULL_45_16</name>
    <dbReference type="NCBI Taxonomy" id="1802315"/>
    <lineage>
        <taxon>Bacteria</taxon>
        <taxon>Candidatus Tayloriibacteriota</taxon>
    </lineage>
</organism>
<proteinExistence type="predicted"/>
<dbReference type="PANTHER" id="PTHR43371">
    <property type="entry name" value="VITAMIN B12-DEPENDENT RIBONUCLEOTIDE REDUCTASE"/>
    <property type="match status" value="1"/>
</dbReference>
<evidence type="ECO:0000259" key="8">
    <source>
        <dbReference type="PROSITE" id="PS51161"/>
    </source>
</evidence>
<dbReference type="Proteomes" id="UP000178089">
    <property type="component" value="Unassembled WGS sequence"/>
</dbReference>
<evidence type="ECO:0000313" key="10">
    <source>
        <dbReference type="Proteomes" id="UP000178089"/>
    </source>
</evidence>
<reference evidence="9 10" key="1">
    <citation type="journal article" date="2016" name="Nat. Commun.">
        <title>Thousands of microbial genomes shed light on interconnected biogeochemical processes in an aquifer system.</title>
        <authorList>
            <person name="Anantharaman K."/>
            <person name="Brown C.T."/>
            <person name="Hug L.A."/>
            <person name="Sharon I."/>
            <person name="Castelle C.J."/>
            <person name="Probst A.J."/>
            <person name="Thomas B.C."/>
            <person name="Singh A."/>
            <person name="Wilkins M.J."/>
            <person name="Karaoz U."/>
            <person name="Brodie E.L."/>
            <person name="Williams K.H."/>
            <person name="Hubbard S.S."/>
            <person name="Banfield J.F."/>
        </authorList>
    </citation>
    <scope>NUCLEOTIDE SEQUENCE [LARGE SCALE GENOMIC DNA]</scope>
</reference>
<dbReference type="PROSITE" id="PS51161">
    <property type="entry name" value="ATP_CONE"/>
    <property type="match status" value="1"/>
</dbReference>
<name>A0A1G2MXQ8_9BACT</name>
<dbReference type="Gene3D" id="3.90.1390.10">
    <property type="entry name" value="b-12 dependent (class ii) ribonucleotide reductase, chain A, domain 3"/>
    <property type="match status" value="1"/>
</dbReference>
<evidence type="ECO:0000256" key="3">
    <source>
        <dbReference type="ARBA" id="ARBA00022741"/>
    </source>
</evidence>
<keyword evidence="2" id="KW-0846">Cobalamin</keyword>
<keyword evidence="5" id="KW-0560">Oxidoreductase</keyword>
<evidence type="ECO:0000256" key="1">
    <source>
        <dbReference type="ARBA" id="ARBA00001922"/>
    </source>
</evidence>
<keyword evidence="4 7" id="KW-0067">ATP-binding</keyword>
<keyword evidence="6" id="KW-0170">Cobalt</keyword>
<dbReference type="GO" id="GO:0004748">
    <property type="term" value="F:ribonucleoside-diphosphate reductase activity, thioredoxin disulfide as acceptor"/>
    <property type="evidence" value="ECO:0007669"/>
    <property type="project" value="TreeGrafter"/>
</dbReference>
<dbReference type="AlphaFoldDB" id="A0A1G2MXQ8"/>
<comment type="cofactor">
    <cofactor evidence="1">
        <name>adenosylcob(III)alamin</name>
        <dbReference type="ChEBI" id="CHEBI:18408"/>
    </cofactor>
</comment>
<dbReference type="Pfam" id="PF17975">
    <property type="entry name" value="RNR_Alpha"/>
    <property type="match status" value="1"/>
</dbReference>
<dbReference type="STRING" id="1802315.A3F51_02750"/>
<dbReference type="GO" id="GO:0031419">
    <property type="term" value="F:cobalamin binding"/>
    <property type="evidence" value="ECO:0007669"/>
    <property type="project" value="UniProtKB-KW"/>
</dbReference>
<keyword evidence="3 7" id="KW-0547">Nucleotide-binding</keyword>
<gene>
    <name evidence="9" type="ORF">A3F51_02750</name>
</gene>
<comment type="caution">
    <text evidence="9">The sequence shown here is derived from an EMBL/GenBank/DDBJ whole genome shotgun (WGS) entry which is preliminary data.</text>
</comment>
<dbReference type="InterPro" id="IPR005144">
    <property type="entry name" value="ATP-cone_dom"/>
</dbReference>
<dbReference type="InterPro" id="IPR050862">
    <property type="entry name" value="RdRp_reductase_class-2"/>
</dbReference>
<dbReference type="Pfam" id="PF03477">
    <property type="entry name" value="ATP-cone"/>
    <property type="match status" value="1"/>
</dbReference>
<dbReference type="Gene3D" id="3.20.70.20">
    <property type="match status" value="1"/>
</dbReference>
<accession>A0A1G2MXQ8</accession>
<dbReference type="PANTHER" id="PTHR43371:SF1">
    <property type="entry name" value="RIBONUCLEOSIDE-DIPHOSPHATE REDUCTASE"/>
    <property type="match status" value="1"/>
</dbReference>
<evidence type="ECO:0000256" key="7">
    <source>
        <dbReference type="PROSITE-ProRule" id="PRU00492"/>
    </source>
</evidence>
<feature type="domain" description="ATP-cone" evidence="8">
    <location>
        <begin position="19"/>
        <end position="114"/>
    </location>
</feature>
<sequence>MPKNKKTATKTAAKAVSIPTIIKRDGRIVPFDLSKITNAVWKGMNTVKEGTMDEAELVAKQVFAELIRIKRKFSNFLPTVEGVQDIVEQELMRADYVKTAKHYVLYREERAKLRAIGFEVPQHVRKLSTDSKKYFRNALGEFVYYRTYSRWIEQENRRETWIETVDRYIGFMRENLGSKLKESEYKEIRESILTQSSIPSMRLLQFAGAAARRTNVCAYNCSYIAPESFQDISEIMYISMNGVGVGFSAESANVQKFPQILMQIGEKIKTHTVADSKEGWCEAFVKGATTWASGKDIDFDFSLIRPLGSRLKVMGGKASGPAPLQRLLEFTRRVMMDRQGKRLRNIDIHDIICMIGECIVAGGVRRSALISLSDLDDQEIRDAKKGAFYMTHPHRSLANNSAVYINKPTNEEFLREWMALIESRSGERGIFNRGSLAKSLPERRVKVLKEYKGYLDPSGEHVIGMIGVNPCGEIILQSKQFCNLSEVVARSEDTEKTLMKKIRVATILGTYQSMLTNFQYLSKEWREHCDRERLLGVSITGQWDCPAVRNESVMRKLRDEAVKVNKEFAKRFGIGESTAVTCVKPSGNGSQTFDCSSGMHPRHSQYYIRRARIASTDSLFRMLKDQGVPYFPEVGQTMENATTFVLEFPVKAPDGTKTFKNDLSAIEQLEYWKMVKVNFTEHNPSVTISIGNDEWIAVANWVYANWDIVGGLSFLPREDHIYKLAPYEAIDEKKYKELSKRLEHIDYSKIITYEKQNETDLKKELACASGVCEVL</sequence>
<dbReference type="GO" id="GO:0005524">
    <property type="term" value="F:ATP binding"/>
    <property type="evidence" value="ECO:0007669"/>
    <property type="project" value="UniProtKB-UniRule"/>
</dbReference>